<comment type="caution">
    <text evidence="1">The sequence shown here is derived from an EMBL/GenBank/DDBJ whole genome shotgun (WGS) entry which is preliminary data.</text>
</comment>
<dbReference type="PATRIC" id="fig|1229276.3.peg.57"/>
<keyword evidence="2" id="KW-1185">Reference proteome</keyword>
<dbReference type="EMBL" id="JJMU01000001">
    <property type="protein sequence ID" value="KGE16219.1"/>
    <property type="molecule type" value="Genomic_DNA"/>
</dbReference>
<name>A0A0B8TBE9_9SPHI</name>
<gene>
    <name evidence="1" type="ORF">DI53_0052</name>
</gene>
<sequence length="83" mass="9591">MKENLQMTIAGKAGTQSWYSVEVAKSPGFLSVFIKGMDGFRARFHVKKRIEEFEVVALDETVDLKQHKELHKKLRIIGKRFLV</sequence>
<dbReference type="Proteomes" id="UP000031802">
    <property type="component" value="Unassembled WGS sequence"/>
</dbReference>
<proteinExistence type="predicted"/>
<organism evidence="1 2">
    <name type="scientific">Sphingobacterium deserti</name>
    <dbReference type="NCBI Taxonomy" id="1229276"/>
    <lineage>
        <taxon>Bacteria</taxon>
        <taxon>Pseudomonadati</taxon>
        <taxon>Bacteroidota</taxon>
        <taxon>Sphingobacteriia</taxon>
        <taxon>Sphingobacteriales</taxon>
        <taxon>Sphingobacteriaceae</taxon>
        <taxon>Sphingobacterium</taxon>
    </lineage>
</organism>
<evidence type="ECO:0000313" key="2">
    <source>
        <dbReference type="Proteomes" id="UP000031802"/>
    </source>
</evidence>
<reference evidence="1 2" key="2">
    <citation type="journal article" date="2015" name="PLoS ONE">
        <title>Whole-Genome Optical Mapping and Finished Genome Sequence of Sphingobacterium deserti sp. nov., a New Species Isolated from the Western Desert of China.</title>
        <authorList>
            <person name="Teng C."/>
            <person name="Zhou Z."/>
            <person name="Molnar I."/>
            <person name="Li X."/>
            <person name="Tang R."/>
            <person name="Chen M."/>
            <person name="Wang L."/>
            <person name="Su S."/>
            <person name="Zhang W."/>
            <person name="Lin M."/>
        </authorList>
    </citation>
    <scope>NUCLEOTIDE SEQUENCE [LARGE SCALE GENOMIC DNA]</scope>
    <source>
        <strain evidence="2">ACCC05744</strain>
    </source>
</reference>
<protein>
    <submittedName>
        <fullName evidence="1">Uncharacterized protein</fullName>
    </submittedName>
</protein>
<dbReference type="AlphaFoldDB" id="A0A0B8TBE9"/>
<reference evidence="2" key="1">
    <citation type="submission" date="2014-04" db="EMBL/GenBank/DDBJ databases">
        <title>Whole-Genome optical mapping and complete genome sequence of Sphingobacterium deserti sp. nov., a new spaces isolated from desert in the west of China.</title>
        <authorList>
            <person name="Teng C."/>
            <person name="Zhou Z."/>
            <person name="Li X."/>
            <person name="Chen M."/>
            <person name="Lin M."/>
            <person name="Wang L."/>
            <person name="Su S."/>
            <person name="Zhang C."/>
            <person name="Zhang W."/>
        </authorList>
    </citation>
    <scope>NUCLEOTIDE SEQUENCE [LARGE SCALE GENOMIC DNA]</scope>
    <source>
        <strain evidence="2">ACCC05744</strain>
    </source>
</reference>
<accession>A0A0B8TBE9</accession>
<dbReference type="OrthoDB" id="9851683at2"/>
<dbReference type="RefSeq" id="WP_037494094.1">
    <property type="nucleotide sequence ID" value="NZ_JJMU01000001.1"/>
</dbReference>
<evidence type="ECO:0000313" key="1">
    <source>
        <dbReference type="EMBL" id="KGE16219.1"/>
    </source>
</evidence>